<sequence>MSSNQVSHSEQKKAGSSSPRTPSQRVEDAFAKGVEKLQQGSRKAESVLRQVSAALSSDKKPKWAEKEVRRIYGQGRLVQQAKDEAYAAKNPKMYEVKGRQNSELERDANGRLRLKTGGGMSSNPIELGLRDEFDRNGLPGYLKAVTALVVSGALQTAGERVSA</sequence>
<accession>A0A2M7W1A2</accession>
<feature type="region of interest" description="Disordered" evidence="1">
    <location>
        <begin position="1"/>
        <end position="27"/>
    </location>
</feature>
<evidence type="ECO:0000313" key="2">
    <source>
        <dbReference type="EMBL" id="PJA13077.1"/>
    </source>
</evidence>
<name>A0A2M7W1A2_9BACT</name>
<evidence type="ECO:0000313" key="3">
    <source>
        <dbReference type="Proteomes" id="UP000228952"/>
    </source>
</evidence>
<dbReference type="Proteomes" id="UP000228952">
    <property type="component" value="Unassembled WGS sequence"/>
</dbReference>
<evidence type="ECO:0000256" key="1">
    <source>
        <dbReference type="SAM" id="MobiDB-lite"/>
    </source>
</evidence>
<organism evidence="2 3">
    <name type="scientific">Candidatus Dojkabacteria bacterium CG_4_10_14_0_2_um_filter_Dojkabacteria_WS6_41_15</name>
    <dbReference type="NCBI Taxonomy" id="2014249"/>
    <lineage>
        <taxon>Bacteria</taxon>
        <taxon>Candidatus Dojkabacteria</taxon>
    </lineage>
</organism>
<dbReference type="AlphaFoldDB" id="A0A2M7W1A2"/>
<protein>
    <submittedName>
        <fullName evidence="2">Uncharacterized protein</fullName>
    </submittedName>
</protein>
<dbReference type="EMBL" id="PFQB01000097">
    <property type="protein sequence ID" value="PJA13077.1"/>
    <property type="molecule type" value="Genomic_DNA"/>
</dbReference>
<feature type="compositionally biased region" description="Polar residues" evidence="1">
    <location>
        <begin position="1"/>
        <end position="24"/>
    </location>
</feature>
<proteinExistence type="predicted"/>
<comment type="caution">
    <text evidence="2">The sequence shown here is derived from an EMBL/GenBank/DDBJ whole genome shotgun (WGS) entry which is preliminary data.</text>
</comment>
<gene>
    <name evidence="2" type="ORF">COX64_03655</name>
</gene>
<reference evidence="3" key="1">
    <citation type="submission" date="2017-09" db="EMBL/GenBank/DDBJ databases">
        <title>Depth-based differentiation of microbial function through sediment-hosted aquifers and enrichment of novel symbionts in the deep terrestrial subsurface.</title>
        <authorList>
            <person name="Probst A.J."/>
            <person name="Ladd B."/>
            <person name="Jarett J.K."/>
            <person name="Geller-Mcgrath D.E."/>
            <person name="Sieber C.M.K."/>
            <person name="Emerson J.B."/>
            <person name="Anantharaman K."/>
            <person name="Thomas B.C."/>
            <person name="Malmstrom R."/>
            <person name="Stieglmeier M."/>
            <person name="Klingl A."/>
            <person name="Woyke T."/>
            <person name="Ryan C.M."/>
            <person name="Banfield J.F."/>
        </authorList>
    </citation>
    <scope>NUCLEOTIDE SEQUENCE [LARGE SCALE GENOMIC DNA]</scope>
</reference>